<feature type="transmembrane region" description="Helical" evidence="1">
    <location>
        <begin position="133"/>
        <end position="150"/>
    </location>
</feature>
<organism evidence="2 3">
    <name type="scientific">Aequorivita sublithincola (strain DSM 14238 / LMG 21431 / ACAM 643 / 9-3)</name>
    <dbReference type="NCBI Taxonomy" id="746697"/>
    <lineage>
        <taxon>Bacteria</taxon>
        <taxon>Pseudomonadati</taxon>
        <taxon>Bacteroidota</taxon>
        <taxon>Flavobacteriia</taxon>
        <taxon>Flavobacteriales</taxon>
        <taxon>Flavobacteriaceae</taxon>
        <taxon>Aequorivita</taxon>
    </lineage>
</organism>
<feature type="transmembrane region" description="Helical" evidence="1">
    <location>
        <begin position="220"/>
        <end position="244"/>
    </location>
</feature>
<dbReference type="PATRIC" id="fig|746697.3.peg.1660"/>
<dbReference type="PANTHER" id="PTHR34980">
    <property type="entry name" value="INNER MEMBRANE PROTEIN-RELATED-RELATED"/>
    <property type="match status" value="1"/>
</dbReference>
<dbReference type="STRING" id="746697.Aeqsu_1635"/>
<keyword evidence="1" id="KW-0472">Membrane</keyword>
<dbReference type="AlphaFoldDB" id="I3YVV1"/>
<evidence type="ECO:0000313" key="2">
    <source>
        <dbReference type="EMBL" id="AFL81119.1"/>
    </source>
</evidence>
<evidence type="ECO:0000313" key="3">
    <source>
        <dbReference type="Proteomes" id="UP000006049"/>
    </source>
</evidence>
<keyword evidence="1" id="KW-1133">Transmembrane helix</keyword>
<dbReference type="KEGG" id="asl:Aeqsu_1635"/>
<name>I3YVV1_AEQSU</name>
<dbReference type="Pfam" id="PF05656">
    <property type="entry name" value="DUF805"/>
    <property type="match status" value="1"/>
</dbReference>
<feature type="transmembrane region" description="Helical" evidence="1">
    <location>
        <begin position="17"/>
        <end position="35"/>
    </location>
</feature>
<dbReference type="EMBL" id="CP003280">
    <property type="protein sequence ID" value="AFL81119.1"/>
    <property type="molecule type" value="Genomic_DNA"/>
</dbReference>
<proteinExistence type="predicted"/>
<dbReference type="Proteomes" id="UP000006049">
    <property type="component" value="Chromosome"/>
</dbReference>
<accession>I3YVV1</accession>
<dbReference type="eggNOG" id="COG3152">
    <property type="taxonomic scope" value="Bacteria"/>
</dbReference>
<keyword evidence="3" id="KW-1185">Reference proteome</keyword>
<sequence length="257" mass="29438">MFKNPFSFNGRIRRTEFGISYALSLFFIYGFAIAIEGFNLGGYQLIVLFAASYWFMFAQSAKRCHDLGNNGFYQFIPFYIFVLLFSEGHTRSNKYGADPKLSELQTNEVQLITPAKKLTLPKGKSKETIGSELLSGILLTTLAVALLSYFLGNDDWIYFIIESILIMAGYLMVLLLSFKMNPLPHLPIYFIVHRAIFSVGWYVVFLGYEIFSNNLTYFDFAAIGGDLLYILSTFILTYIPYYIYKIQKKPNLIPLEA</sequence>
<dbReference type="InterPro" id="IPR008523">
    <property type="entry name" value="DUF805"/>
</dbReference>
<dbReference type="OrthoDB" id="9812349at2"/>
<feature type="transmembrane region" description="Helical" evidence="1">
    <location>
        <begin position="156"/>
        <end position="176"/>
    </location>
</feature>
<dbReference type="GO" id="GO:0005886">
    <property type="term" value="C:plasma membrane"/>
    <property type="evidence" value="ECO:0007669"/>
    <property type="project" value="TreeGrafter"/>
</dbReference>
<evidence type="ECO:0000256" key="1">
    <source>
        <dbReference type="SAM" id="Phobius"/>
    </source>
</evidence>
<keyword evidence="1" id="KW-0812">Transmembrane</keyword>
<feature type="transmembrane region" description="Helical" evidence="1">
    <location>
        <begin position="41"/>
        <end position="58"/>
    </location>
</feature>
<protein>
    <submittedName>
        <fullName evidence="2">Putative membrane protein</fullName>
    </submittedName>
</protein>
<reference evidence="2 3" key="1">
    <citation type="submission" date="2012-06" db="EMBL/GenBank/DDBJ databases">
        <title>The complete genome of Aequorivita sublithincola DSM 14238.</title>
        <authorList>
            <consortium name="US DOE Joint Genome Institute (JGI-PGF)"/>
            <person name="Lucas S."/>
            <person name="Copeland A."/>
            <person name="Lapidus A."/>
            <person name="Goodwin L."/>
            <person name="Pitluck S."/>
            <person name="Peters L."/>
            <person name="Munk A.C.C."/>
            <person name="Kyrpides N."/>
            <person name="Mavromatis K."/>
            <person name="Pagani I."/>
            <person name="Ivanova N."/>
            <person name="Ovchinnikova G."/>
            <person name="Zeytun A."/>
            <person name="Detter J.C."/>
            <person name="Han C."/>
            <person name="Land M."/>
            <person name="Hauser L."/>
            <person name="Markowitz V."/>
            <person name="Cheng J.-F."/>
            <person name="Hugenholtz P."/>
            <person name="Woyke T."/>
            <person name="Wu D."/>
            <person name="Tindall B."/>
            <person name="Faehnrich R."/>
            <person name="Brambilla E."/>
            <person name="Klenk H.-P."/>
            <person name="Eisen J.A."/>
        </authorList>
    </citation>
    <scope>NUCLEOTIDE SEQUENCE [LARGE SCALE GENOMIC DNA]</scope>
    <source>
        <strain evidence="3">DSM 14238 / LMG 21431 / ACAM 643 / 9-3</strain>
    </source>
</reference>
<dbReference type="HOGENOM" id="CLU_1080256_0_0_10"/>
<dbReference type="PANTHER" id="PTHR34980:SF3">
    <property type="entry name" value="BLR8105 PROTEIN"/>
    <property type="match status" value="1"/>
</dbReference>
<dbReference type="RefSeq" id="WP_014782374.1">
    <property type="nucleotide sequence ID" value="NC_018013.1"/>
</dbReference>
<gene>
    <name evidence="2" type="ordered locus">Aeqsu_1635</name>
</gene>
<feature type="transmembrane region" description="Helical" evidence="1">
    <location>
        <begin position="188"/>
        <end position="208"/>
    </location>
</feature>